<accession>A0A8J5GEN8</accession>
<evidence type="ECO:0000313" key="2">
    <source>
        <dbReference type="Proteomes" id="UP000734854"/>
    </source>
</evidence>
<sequence length="167" mass="18642">MALALRLHFRPPGTTVVLCSKLSASRRLPARDRVINFGKHKGRMLGSLPSSYLQWVSNNLRARDFEEWARLADEVLRDPIYRDRLEWEAAERILTGDTCRQSSSGPANSPVADLIEVSERFGLDNDDKAAWARIDFGLQGTSNGGRIPRVRKGSALAEPARKSIDLV</sequence>
<reference evidence="1 2" key="1">
    <citation type="submission" date="2020-08" db="EMBL/GenBank/DDBJ databases">
        <title>Plant Genome Project.</title>
        <authorList>
            <person name="Zhang R.-G."/>
        </authorList>
    </citation>
    <scope>NUCLEOTIDE SEQUENCE [LARGE SCALE GENOMIC DNA]</scope>
    <source>
        <tissue evidence="1">Rhizome</tissue>
    </source>
</reference>
<dbReference type="Proteomes" id="UP000734854">
    <property type="component" value="Unassembled WGS sequence"/>
</dbReference>
<organism evidence="1 2">
    <name type="scientific">Zingiber officinale</name>
    <name type="common">Ginger</name>
    <name type="synonym">Amomum zingiber</name>
    <dbReference type="NCBI Taxonomy" id="94328"/>
    <lineage>
        <taxon>Eukaryota</taxon>
        <taxon>Viridiplantae</taxon>
        <taxon>Streptophyta</taxon>
        <taxon>Embryophyta</taxon>
        <taxon>Tracheophyta</taxon>
        <taxon>Spermatophyta</taxon>
        <taxon>Magnoliopsida</taxon>
        <taxon>Liliopsida</taxon>
        <taxon>Zingiberales</taxon>
        <taxon>Zingiberaceae</taxon>
        <taxon>Zingiber</taxon>
    </lineage>
</organism>
<dbReference type="AlphaFoldDB" id="A0A8J5GEN8"/>
<protein>
    <submittedName>
        <fullName evidence="1">Uncharacterized protein</fullName>
    </submittedName>
</protein>
<dbReference type="PANTHER" id="PTHR38357">
    <property type="entry name" value="EXPRESSED PROTEIN"/>
    <property type="match status" value="1"/>
</dbReference>
<keyword evidence="2" id="KW-1185">Reference proteome</keyword>
<dbReference type="Pfam" id="PF12843">
    <property type="entry name" value="QSregVF_b"/>
    <property type="match status" value="1"/>
</dbReference>
<dbReference type="GO" id="GO:0009536">
    <property type="term" value="C:plastid"/>
    <property type="evidence" value="ECO:0007669"/>
    <property type="project" value="TreeGrafter"/>
</dbReference>
<comment type="caution">
    <text evidence="1">The sequence shown here is derived from an EMBL/GenBank/DDBJ whole genome shotgun (WGS) entry which is preliminary data.</text>
</comment>
<dbReference type="InterPro" id="IPR024530">
    <property type="entry name" value="QSregVF_b"/>
</dbReference>
<dbReference type="OrthoDB" id="1897217at2759"/>
<name>A0A8J5GEN8_ZINOF</name>
<dbReference type="EMBL" id="JACMSC010000010">
    <property type="protein sequence ID" value="KAG6504916.1"/>
    <property type="molecule type" value="Genomic_DNA"/>
</dbReference>
<proteinExistence type="predicted"/>
<evidence type="ECO:0000313" key="1">
    <source>
        <dbReference type="EMBL" id="KAG6504916.1"/>
    </source>
</evidence>
<dbReference type="PANTHER" id="PTHR38357:SF1">
    <property type="entry name" value="EXPRESSED PROTEIN"/>
    <property type="match status" value="1"/>
</dbReference>
<gene>
    <name evidence="1" type="ORF">ZIOFF_037264</name>
</gene>